<evidence type="ECO:0000259" key="2">
    <source>
        <dbReference type="Pfam" id="PF04984"/>
    </source>
</evidence>
<accession>A0A089J0B0</accession>
<dbReference type="OrthoDB" id="89060at2"/>
<comment type="similarity">
    <text evidence="1">Belongs to the myoviridae tail sheath protein family.</text>
</comment>
<gene>
    <name evidence="6" type="ORF">PDUR_24130</name>
</gene>
<dbReference type="Gene3D" id="3.30.1490.360">
    <property type="match status" value="1"/>
</dbReference>
<dbReference type="InterPro" id="IPR054564">
    <property type="entry name" value="Gp18_domIII_N"/>
</dbReference>
<dbReference type="Pfam" id="PF04984">
    <property type="entry name" value="Phage_sheath_1"/>
    <property type="match status" value="1"/>
</dbReference>
<evidence type="ECO:0000259" key="3">
    <source>
        <dbReference type="Pfam" id="PF17481"/>
    </source>
</evidence>
<evidence type="ECO:0000259" key="5">
    <source>
        <dbReference type="Pfam" id="PF22671"/>
    </source>
</evidence>
<dbReference type="Pfam" id="PF17481">
    <property type="entry name" value="Phage_sheath_domII"/>
    <property type="match status" value="1"/>
</dbReference>
<feature type="domain" description="Phage tail sheath protein-like beta-sandwich" evidence="3">
    <location>
        <begin position="91"/>
        <end position="182"/>
    </location>
</feature>
<dbReference type="STRING" id="44251.PDUR_24130"/>
<evidence type="ECO:0000313" key="7">
    <source>
        <dbReference type="Proteomes" id="UP000029409"/>
    </source>
</evidence>
<protein>
    <submittedName>
        <fullName evidence="6">Phage-like element PBSX protein XkdK</fullName>
    </submittedName>
</protein>
<dbReference type="Pfam" id="PF22671">
    <property type="entry name" value="Gp18_domIII_N"/>
    <property type="match status" value="1"/>
</dbReference>
<proteinExistence type="inferred from homology"/>
<dbReference type="Pfam" id="PF17482">
    <property type="entry name" value="Phage_sheath_1C"/>
    <property type="match status" value="1"/>
</dbReference>
<dbReference type="InterPro" id="IPR035326">
    <property type="entry name" value="Beta_sandwich_Seath"/>
</dbReference>
<evidence type="ECO:0000259" key="4">
    <source>
        <dbReference type="Pfam" id="PF17482"/>
    </source>
</evidence>
<dbReference type="AlphaFoldDB" id="A0A089J0B0"/>
<evidence type="ECO:0000256" key="1">
    <source>
        <dbReference type="ARBA" id="ARBA00008005"/>
    </source>
</evidence>
<dbReference type="Gene3D" id="3.40.50.11790">
    <property type="match status" value="1"/>
</dbReference>
<dbReference type="InterPro" id="IPR035089">
    <property type="entry name" value="Phage_sheath_subtilisin"/>
</dbReference>
<evidence type="ECO:0000313" key="6">
    <source>
        <dbReference type="EMBL" id="AIQ14629.1"/>
    </source>
</evidence>
<feature type="domain" description="Tail sheath protein subtilisin-like" evidence="2">
    <location>
        <begin position="183"/>
        <end position="331"/>
    </location>
</feature>
<dbReference type="KEGG" id="pdu:PDUR_24130"/>
<dbReference type="InterPro" id="IPR020287">
    <property type="entry name" value="Tail_sheath_C"/>
</dbReference>
<feature type="domain" description="Tail sheath protein Gp18-like" evidence="5">
    <location>
        <begin position="33"/>
        <end position="90"/>
    </location>
</feature>
<dbReference type="EMBL" id="CP009288">
    <property type="protein sequence ID" value="AIQ14629.1"/>
    <property type="molecule type" value="Genomic_DNA"/>
</dbReference>
<dbReference type="RefSeq" id="WP_042208377.1">
    <property type="nucleotide sequence ID" value="NZ_CP009288.1"/>
</dbReference>
<sequence>MAGGTWTTQNKVRPGVYVNVSSQSGVIGKMGERGTAALALALSWGPAGQIIGITPQEDIAKLLGYDWTHEALLPVREALKRAGKLLLYRLNTGVKAEATASGLKTTAQYGGERGNDLSFVIASNIEDPAKFDVKTLLDGAEVDRQTVAAAADLLDNAYVTFEANGPEGLTASAGIPLTGGSNGTVTNQNHSDFLAALEVQDFQTVGLVSQDNSLKALYTSYVKRLRDSEGKKVQAVVSDYATAGYEGVISVKNGVVLSDGTVVDKTNAVAWTAGATAAAAVNESLTYQAYDDAVDADVRLSHSETTAALLNGELLFTYNGAKAVVEQDINTLTAFTPAKDKAFSKNRVLRVLDGIAVDLKRIFETYFVGKVSNNEDGRALFWSQCAAYMNDLQDIGAIENFNAQTDISVVAGADSDSVVLETAVKPVDSVEKVYLKVKVV</sequence>
<dbReference type="Gene3D" id="3.30.1370.220">
    <property type="match status" value="1"/>
</dbReference>
<dbReference type="Gene3D" id="2.60.40.4290">
    <property type="match status" value="1"/>
</dbReference>
<feature type="domain" description="Tail sheath protein C-terminal" evidence="4">
    <location>
        <begin position="339"/>
        <end position="439"/>
    </location>
</feature>
<dbReference type="Gene3D" id="3.30.360.90">
    <property type="match status" value="1"/>
</dbReference>
<dbReference type="eggNOG" id="ENOG502Z8I6">
    <property type="taxonomic scope" value="Bacteria"/>
</dbReference>
<reference evidence="6 7" key="1">
    <citation type="submission" date="2014-08" db="EMBL/GenBank/DDBJ databases">
        <title>Comparative genomics of the Paenibacillus odorifer group.</title>
        <authorList>
            <person name="den Bakker H.C."/>
            <person name="Tsai Y.-C."/>
            <person name="Martin N."/>
            <person name="Korlach J."/>
            <person name="Wiedmann M."/>
        </authorList>
    </citation>
    <scope>NUCLEOTIDE SEQUENCE [LARGE SCALE GENOMIC DNA]</scope>
    <source>
        <strain evidence="6 7">DSM 1735</strain>
    </source>
</reference>
<name>A0A089J0B0_PAEDU</name>
<dbReference type="Proteomes" id="UP000029409">
    <property type="component" value="Chromosome"/>
</dbReference>
<keyword evidence="7" id="KW-1185">Reference proteome</keyword>
<organism evidence="6 7">
    <name type="scientific">Paenibacillus durus</name>
    <name type="common">Paenibacillus azotofixans</name>
    <dbReference type="NCBI Taxonomy" id="44251"/>
    <lineage>
        <taxon>Bacteria</taxon>
        <taxon>Bacillati</taxon>
        <taxon>Bacillota</taxon>
        <taxon>Bacilli</taxon>
        <taxon>Bacillales</taxon>
        <taxon>Paenibacillaceae</taxon>
        <taxon>Paenibacillus</taxon>
    </lineage>
</organism>